<evidence type="ECO:0000313" key="5">
    <source>
        <dbReference type="Proteomes" id="UP000448235"/>
    </source>
</evidence>
<dbReference type="AlphaFoldDB" id="A0A7X4VX15"/>
<keyword evidence="5" id="KW-1185">Reference proteome</keyword>
<evidence type="ECO:0000256" key="1">
    <source>
        <dbReference type="ARBA" id="ARBA00003989"/>
    </source>
</evidence>
<evidence type="ECO:0000313" key="4">
    <source>
        <dbReference type="EMBL" id="NAW11600.1"/>
    </source>
</evidence>
<reference evidence="4 5" key="1">
    <citation type="submission" date="2019-12" db="EMBL/GenBank/DDBJ databases">
        <title>Draft genome sequencing of Halomonas icarensis D1-1.</title>
        <authorList>
            <person name="Pandiyan K."/>
            <person name="Kushwaha P."/>
            <person name="Gowdham M."/>
            <person name="Chakdar H."/>
            <person name="Singh A."/>
            <person name="Kumar M."/>
            <person name="Saxena A.K."/>
        </authorList>
    </citation>
    <scope>NUCLEOTIDE SEQUENCE [LARGE SCALE GENOMIC DNA]</scope>
    <source>
        <strain evidence="4 5">D1-1</strain>
    </source>
</reference>
<evidence type="ECO:0000256" key="3">
    <source>
        <dbReference type="ARBA" id="ARBA00022729"/>
    </source>
</evidence>
<proteinExistence type="predicted"/>
<protein>
    <recommendedName>
        <fullName evidence="2">Curli production assembly/transport component CsgF</fullName>
    </recommendedName>
</protein>
<gene>
    <name evidence="4" type="ORF">GRB80_01935</name>
</gene>
<accession>A0A7X4VX15</accession>
<dbReference type="Proteomes" id="UP000448235">
    <property type="component" value="Unassembled WGS sequence"/>
</dbReference>
<name>A0A7X4VX15_9GAMM</name>
<comment type="caution">
    <text evidence="4">The sequence shown here is derived from an EMBL/GenBank/DDBJ whole genome shotgun (WGS) entry which is preliminary data.</text>
</comment>
<keyword evidence="3" id="KW-0732">Signal</keyword>
<dbReference type="EMBL" id="WUTS01000001">
    <property type="protein sequence ID" value="NAW11600.1"/>
    <property type="molecule type" value="Genomic_DNA"/>
</dbReference>
<evidence type="ECO:0000256" key="2">
    <source>
        <dbReference type="ARBA" id="ARBA00014031"/>
    </source>
</evidence>
<dbReference type="InterPro" id="IPR018893">
    <property type="entry name" value="T8SS_CsgF"/>
</dbReference>
<dbReference type="Pfam" id="PF10614">
    <property type="entry name" value="CsgF"/>
    <property type="match status" value="1"/>
</dbReference>
<comment type="function">
    <text evidence="1">May be involved in the biogenesis of curli organelles.</text>
</comment>
<organism evidence="4 5">
    <name type="scientific">Halomonas icarae</name>
    <dbReference type="NCBI Taxonomy" id="2691040"/>
    <lineage>
        <taxon>Bacteria</taxon>
        <taxon>Pseudomonadati</taxon>
        <taxon>Pseudomonadota</taxon>
        <taxon>Gammaproteobacteria</taxon>
        <taxon>Oceanospirillales</taxon>
        <taxon>Halomonadaceae</taxon>
        <taxon>Halomonas</taxon>
    </lineage>
</organism>
<sequence>MAARVAAGVVTTSLLLGGGFAWAGQLVYEPINPSFGGNPLNGSYLFNKAQSQDDNEDPDAPDFGSLTETDLFLQDLRAGVVNDAINDAKEGEAGRTSVIESSTLRVRIRSLGNGGFVMHIVDRRTGEETTVNFGQPSGQF</sequence>